<organism evidence="1 2">
    <name type="scientific">Leptospira ilyithenensis</name>
    <dbReference type="NCBI Taxonomy" id="2484901"/>
    <lineage>
        <taxon>Bacteria</taxon>
        <taxon>Pseudomonadati</taxon>
        <taxon>Spirochaetota</taxon>
        <taxon>Spirochaetia</taxon>
        <taxon>Leptospirales</taxon>
        <taxon>Leptospiraceae</taxon>
        <taxon>Leptospira</taxon>
    </lineage>
</organism>
<dbReference type="EMBL" id="RQHV01000062">
    <property type="protein sequence ID" value="TGN07066.1"/>
    <property type="molecule type" value="Genomic_DNA"/>
</dbReference>
<dbReference type="RefSeq" id="WP_135765789.1">
    <property type="nucleotide sequence ID" value="NZ_RQHV01000062.1"/>
</dbReference>
<protein>
    <submittedName>
        <fullName evidence="1">Uncharacterized protein</fullName>
    </submittedName>
</protein>
<name>A0A4R9LJK8_9LEPT</name>
<dbReference type="AlphaFoldDB" id="A0A4R9LJK8"/>
<accession>A0A4R9LJK8</accession>
<keyword evidence="2" id="KW-1185">Reference proteome</keyword>
<reference evidence="1" key="1">
    <citation type="journal article" date="2019" name="PLoS Negl. Trop. Dis.">
        <title>Revisiting the worldwide diversity of Leptospira species in the environment.</title>
        <authorList>
            <person name="Vincent A.T."/>
            <person name="Schiettekatte O."/>
            <person name="Bourhy P."/>
            <person name="Veyrier F.J."/>
            <person name="Picardeau M."/>
        </authorList>
    </citation>
    <scope>NUCLEOTIDE SEQUENCE [LARGE SCALE GENOMIC DNA]</scope>
    <source>
        <strain evidence="1">201400974</strain>
    </source>
</reference>
<evidence type="ECO:0000313" key="2">
    <source>
        <dbReference type="Proteomes" id="UP000298264"/>
    </source>
</evidence>
<gene>
    <name evidence="1" type="ORF">EHS11_18265</name>
</gene>
<sequence>MDFVFSRRLSGQSNYQVAVISYPVVGGGSSLLQPSCNFRGDPIIFPRHGDNSKLEISVSNMNAKES</sequence>
<evidence type="ECO:0000313" key="1">
    <source>
        <dbReference type="EMBL" id="TGN07066.1"/>
    </source>
</evidence>
<proteinExistence type="predicted"/>
<comment type="caution">
    <text evidence="1">The sequence shown here is derived from an EMBL/GenBank/DDBJ whole genome shotgun (WGS) entry which is preliminary data.</text>
</comment>
<dbReference type="Proteomes" id="UP000298264">
    <property type="component" value="Unassembled WGS sequence"/>
</dbReference>